<feature type="non-terminal residue" evidence="1">
    <location>
        <position position="1"/>
    </location>
</feature>
<accession>A0ABD2Q0A7</accession>
<proteinExistence type="predicted"/>
<organism evidence="1 2">
    <name type="scientific">Cichlidogyrus casuarinus</name>
    <dbReference type="NCBI Taxonomy" id="1844966"/>
    <lineage>
        <taxon>Eukaryota</taxon>
        <taxon>Metazoa</taxon>
        <taxon>Spiralia</taxon>
        <taxon>Lophotrochozoa</taxon>
        <taxon>Platyhelminthes</taxon>
        <taxon>Monogenea</taxon>
        <taxon>Monopisthocotylea</taxon>
        <taxon>Dactylogyridea</taxon>
        <taxon>Ancyrocephalidae</taxon>
        <taxon>Cichlidogyrus</taxon>
    </lineage>
</organism>
<name>A0ABD2Q0A7_9PLAT</name>
<keyword evidence="2" id="KW-1185">Reference proteome</keyword>
<dbReference type="EMBL" id="JBJKFK010001509">
    <property type="protein sequence ID" value="KAL3312910.1"/>
    <property type="molecule type" value="Genomic_DNA"/>
</dbReference>
<comment type="caution">
    <text evidence="1">The sequence shown here is derived from an EMBL/GenBank/DDBJ whole genome shotgun (WGS) entry which is preliminary data.</text>
</comment>
<evidence type="ECO:0000313" key="1">
    <source>
        <dbReference type="EMBL" id="KAL3312910.1"/>
    </source>
</evidence>
<reference evidence="1 2" key="1">
    <citation type="submission" date="2024-11" db="EMBL/GenBank/DDBJ databases">
        <title>Adaptive evolution of stress response genes in parasites aligns with host niche diversity.</title>
        <authorList>
            <person name="Hahn C."/>
            <person name="Resl P."/>
        </authorList>
    </citation>
    <scope>NUCLEOTIDE SEQUENCE [LARGE SCALE GENOMIC DNA]</scope>
    <source>
        <strain evidence="1">EGGRZ-B1_66</strain>
        <tissue evidence="1">Body</tissue>
    </source>
</reference>
<evidence type="ECO:0000313" key="2">
    <source>
        <dbReference type="Proteomes" id="UP001626550"/>
    </source>
</evidence>
<dbReference type="AlphaFoldDB" id="A0ABD2Q0A7"/>
<protein>
    <submittedName>
        <fullName evidence="1">Uncharacterized protein</fullName>
    </submittedName>
</protein>
<gene>
    <name evidence="1" type="ORF">Ciccas_008490</name>
</gene>
<dbReference type="Proteomes" id="UP001626550">
    <property type="component" value="Unassembled WGS sequence"/>
</dbReference>
<sequence>LRNGQLLRFPAKENVVYLAGLDKESKRMVPSFEKRYSEYHLTNVTLSAIYEAQGHGFVPPSCSVQIEAEFSIAPYVSTSPLSSLLTELNHLIDLFLVDQDPNLVQKSQAVHHESFIDGNFKLMIFQDVFLLPVTESGISENMNSLDWLWTKLQGCLSCEHIAKGLQLGLDFIKFNRRFLKLDWAEPEFTALFQTESLDSNIRLKNMPYLLFRMGLQKLYRDCLRVLEQLLPGVSLKLVLPTEVPLAMQLKKLLLVFEAASVALMLKSLLKESFSCK</sequence>